<dbReference type="AlphaFoldDB" id="A0A2H8TRK2"/>
<evidence type="ECO:0000259" key="1">
    <source>
        <dbReference type="Pfam" id="PF13842"/>
    </source>
</evidence>
<dbReference type="OrthoDB" id="6628858at2759"/>
<sequence>MSEKLNNGHSMYMDNFYNSIDLAEQLLQKKTYCTGTLRSNRKRIPEAVVKSKLKPGETKAMYSNGVLVGKWKDKRDVMYISTEFKNNLILAKNKKGQEKLKPEPIANYNKFMSGIDRQDQMNSYYPFLRKTVRWYKKIGIHVIQMLLLNSYNLYNQSQVGSKMTLYDFRLSILSELLPAYPKPRLDAKRKHIPKTHEIGKNGRALRKRCCVCAEKKIRKDTSYFCPICPNHPSICLEPCFAKFHHNK</sequence>
<evidence type="ECO:0000313" key="3">
    <source>
        <dbReference type="EMBL" id="MBW15858.1"/>
    </source>
</evidence>
<gene>
    <name evidence="3" type="primary">PGBD4_6</name>
</gene>
<feature type="domain" description="PiggyBac transposable element-derived protein" evidence="2">
    <location>
        <begin position="5"/>
        <end position="151"/>
    </location>
</feature>
<evidence type="ECO:0000259" key="2">
    <source>
        <dbReference type="Pfam" id="PF13843"/>
    </source>
</evidence>
<dbReference type="PANTHER" id="PTHR46599">
    <property type="entry name" value="PIGGYBAC TRANSPOSABLE ELEMENT-DERIVED PROTEIN 4"/>
    <property type="match status" value="1"/>
</dbReference>
<dbReference type="Pfam" id="PF13843">
    <property type="entry name" value="DDE_Tnp_1_7"/>
    <property type="match status" value="1"/>
</dbReference>
<dbReference type="EMBL" id="GFXV01004053">
    <property type="protein sequence ID" value="MBW15858.1"/>
    <property type="molecule type" value="Transcribed_RNA"/>
</dbReference>
<name>A0A2H8TRK2_9HEMI</name>
<dbReference type="Pfam" id="PF13842">
    <property type="entry name" value="zf-Tnp_2"/>
    <property type="match status" value="1"/>
</dbReference>
<reference evidence="3" key="1">
    <citation type="submission" date="2017-10" db="EMBL/GenBank/DDBJ databases">
        <title>Transcriptome Assembly of Sugarcane Aphid Adults.</title>
        <authorList>
            <person name="Scully E.D."/>
            <person name="Palmer N.A."/>
            <person name="Geib S.M."/>
            <person name="Sarath G."/>
            <person name="Sattler S.E."/>
        </authorList>
    </citation>
    <scope>NUCLEOTIDE SEQUENCE</scope>
    <source>
        <tissue evidence="3">Whole body</tissue>
    </source>
</reference>
<dbReference type="InterPro" id="IPR029526">
    <property type="entry name" value="PGBD"/>
</dbReference>
<protein>
    <submittedName>
        <fullName evidence="3">PiggyBac transposable element-derived protein 4</fullName>
    </submittedName>
</protein>
<dbReference type="InterPro" id="IPR032718">
    <property type="entry name" value="PGBD4_Znf_C"/>
</dbReference>
<accession>A0A2H8TRK2</accession>
<proteinExistence type="predicted"/>
<organism evidence="3">
    <name type="scientific">Melanaphis sacchari</name>
    <dbReference type="NCBI Taxonomy" id="742174"/>
    <lineage>
        <taxon>Eukaryota</taxon>
        <taxon>Metazoa</taxon>
        <taxon>Ecdysozoa</taxon>
        <taxon>Arthropoda</taxon>
        <taxon>Hexapoda</taxon>
        <taxon>Insecta</taxon>
        <taxon>Pterygota</taxon>
        <taxon>Neoptera</taxon>
        <taxon>Paraneoptera</taxon>
        <taxon>Hemiptera</taxon>
        <taxon>Sternorrhyncha</taxon>
        <taxon>Aphidomorpha</taxon>
        <taxon>Aphidoidea</taxon>
        <taxon>Aphididae</taxon>
        <taxon>Aphidini</taxon>
        <taxon>Melanaphis</taxon>
    </lineage>
</organism>
<dbReference type="PANTHER" id="PTHR46599:SF3">
    <property type="entry name" value="PIGGYBAC TRANSPOSABLE ELEMENT-DERIVED PROTEIN 4"/>
    <property type="match status" value="1"/>
</dbReference>
<feature type="domain" description="PiggyBac transposable element-derived protein 4 C-terminal zinc-finger" evidence="1">
    <location>
        <begin position="194"/>
        <end position="244"/>
    </location>
</feature>